<gene>
    <name evidence="1" type="ORF">TBIB3V08_LOCUS8523</name>
</gene>
<dbReference type="AlphaFoldDB" id="A0A7R9F3A4"/>
<evidence type="ECO:0000313" key="1">
    <source>
        <dbReference type="EMBL" id="CAD7446189.1"/>
    </source>
</evidence>
<reference evidence="1" key="1">
    <citation type="submission" date="2020-11" db="EMBL/GenBank/DDBJ databases">
        <authorList>
            <person name="Tran Van P."/>
        </authorList>
    </citation>
    <scope>NUCLEOTIDE SEQUENCE</scope>
</reference>
<proteinExistence type="predicted"/>
<sequence>MTQASPPQLCTMLTSTRGRYYDPSISSTAPHCADIYRRTYINNAEERTVWKLHFISHWLQFSVEGVQVLQLSIQKNKSIFVMARPHRVVILTVYNECRNRSGKSELPE</sequence>
<protein>
    <submittedName>
        <fullName evidence="1">Uncharacterized protein</fullName>
    </submittedName>
</protein>
<accession>A0A7R9F3A4</accession>
<organism evidence="1">
    <name type="scientific">Timema bartmani</name>
    <dbReference type="NCBI Taxonomy" id="61472"/>
    <lineage>
        <taxon>Eukaryota</taxon>
        <taxon>Metazoa</taxon>
        <taxon>Ecdysozoa</taxon>
        <taxon>Arthropoda</taxon>
        <taxon>Hexapoda</taxon>
        <taxon>Insecta</taxon>
        <taxon>Pterygota</taxon>
        <taxon>Neoptera</taxon>
        <taxon>Polyneoptera</taxon>
        <taxon>Phasmatodea</taxon>
        <taxon>Timematodea</taxon>
        <taxon>Timematoidea</taxon>
        <taxon>Timematidae</taxon>
        <taxon>Timema</taxon>
    </lineage>
</organism>
<name>A0A7R9F3A4_9NEOP</name>
<dbReference type="EMBL" id="OD567821">
    <property type="protein sequence ID" value="CAD7446189.1"/>
    <property type="molecule type" value="Genomic_DNA"/>
</dbReference>